<sequence>MDPAEDPSKGGAAAPPVIHYHVYNISQVENVQIGTDNVINKIGYEDDIVDAPPSLEMPTVSSNVQPGLPPDVHPQLQLAGRTCPVTGAMGNTNPPPITPNITPSEPQHSPSNGATPNTSTTDNGSSNKPQASPPKLDPSLHIGKMPFTVRLRLTSMLSVKKPDGKDWRLLVEKLGFEPHYVSLWDQRKENPAETLLQSWAVKLDATVGRLHALLLECDMGDIAEIL</sequence>
<dbReference type="Pfam" id="PF00531">
    <property type="entry name" value="Death"/>
    <property type="match status" value="1"/>
</dbReference>
<dbReference type="InterPro" id="IPR000488">
    <property type="entry name" value="Death_dom"/>
</dbReference>
<dbReference type="PROSITE" id="PS50017">
    <property type="entry name" value="DEATH_DOMAIN"/>
    <property type="match status" value="1"/>
</dbReference>
<protein>
    <submittedName>
        <fullName evidence="4">Tumor necrosis factor receptor superfamily member 16-like</fullName>
    </submittedName>
</protein>
<dbReference type="GeneID" id="109482050"/>
<dbReference type="Gene3D" id="1.10.533.10">
    <property type="entry name" value="Death Domain, Fas"/>
    <property type="match status" value="1"/>
</dbReference>
<feature type="domain" description="Death" evidence="2">
    <location>
        <begin position="152"/>
        <end position="226"/>
    </location>
</feature>
<evidence type="ECO:0000313" key="4">
    <source>
        <dbReference type="RefSeq" id="XP_019640261.1"/>
    </source>
</evidence>
<reference evidence="4" key="1">
    <citation type="submission" date="2025-08" db="UniProtKB">
        <authorList>
            <consortium name="RefSeq"/>
        </authorList>
    </citation>
    <scope>IDENTIFICATION</scope>
    <source>
        <tissue evidence="4">Gonad</tissue>
    </source>
</reference>
<accession>A0A6P5AEN5</accession>
<dbReference type="OrthoDB" id="10043400at2759"/>
<evidence type="ECO:0000259" key="2">
    <source>
        <dbReference type="PROSITE" id="PS50017"/>
    </source>
</evidence>
<feature type="region of interest" description="Disordered" evidence="1">
    <location>
        <begin position="83"/>
        <end position="141"/>
    </location>
</feature>
<feature type="compositionally biased region" description="Polar residues" evidence="1">
    <location>
        <begin position="104"/>
        <end position="130"/>
    </location>
</feature>
<dbReference type="InterPro" id="IPR011029">
    <property type="entry name" value="DEATH-like_dom_sf"/>
</dbReference>
<proteinExistence type="predicted"/>
<gene>
    <name evidence="4" type="primary">LOC109482050</name>
</gene>
<evidence type="ECO:0000313" key="3">
    <source>
        <dbReference type="Proteomes" id="UP000515135"/>
    </source>
</evidence>
<name>A0A6P5AEN5_BRABE</name>
<dbReference type="GO" id="GO:0007165">
    <property type="term" value="P:signal transduction"/>
    <property type="evidence" value="ECO:0007669"/>
    <property type="project" value="InterPro"/>
</dbReference>
<organism evidence="3 4">
    <name type="scientific">Branchiostoma belcheri</name>
    <name type="common">Amphioxus</name>
    <dbReference type="NCBI Taxonomy" id="7741"/>
    <lineage>
        <taxon>Eukaryota</taxon>
        <taxon>Metazoa</taxon>
        <taxon>Chordata</taxon>
        <taxon>Cephalochordata</taxon>
        <taxon>Leptocardii</taxon>
        <taxon>Amphioxiformes</taxon>
        <taxon>Branchiostomatidae</taxon>
        <taxon>Branchiostoma</taxon>
    </lineage>
</organism>
<evidence type="ECO:0000256" key="1">
    <source>
        <dbReference type="SAM" id="MobiDB-lite"/>
    </source>
</evidence>
<dbReference type="SUPFAM" id="SSF47986">
    <property type="entry name" value="DEATH domain"/>
    <property type="match status" value="1"/>
</dbReference>
<keyword evidence="3" id="KW-1185">Reference proteome</keyword>
<dbReference type="RefSeq" id="XP_019640261.1">
    <property type="nucleotide sequence ID" value="XM_019784702.1"/>
</dbReference>
<dbReference type="AlphaFoldDB" id="A0A6P5AEN5"/>
<dbReference type="Proteomes" id="UP000515135">
    <property type="component" value="Unplaced"/>
</dbReference>
<dbReference type="KEGG" id="bbel:109482050"/>